<protein>
    <submittedName>
        <fullName evidence="2">Uncharacterized protein</fullName>
    </submittedName>
</protein>
<name>A0A2A3YEF6_9MICO</name>
<dbReference type="OrthoDB" id="9988160at2"/>
<organism evidence="2 3">
    <name type="scientific">Brachybacterium alimentarium</name>
    <dbReference type="NCBI Taxonomy" id="47845"/>
    <lineage>
        <taxon>Bacteria</taxon>
        <taxon>Bacillati</taxon>
        <taxon>Actinomycetota</taxon>
        <taxon>Actinomycetes</taxon>
        <taxon>Micrococcales</taxon>
        <taxon>Dermabacteraceae</taxon>
        <taxon>Brachybacterium</taxon>
    </lineage>
</organism>
<evidence type="ECO:0000313" key="3">
    <source>
        <dbReference type="Proteomes" id="UP000218598"/>
    </source>
</evidence>
<dbReference type="EMBL" id="NRGR01000044">
    <property type="protein sequence ID" value="PCC37674.1"/>
    <property type="molecule type" value="Genomic_DNA"/>
</dbReference>
<gene>
    <name evidence="2" type="ORF">CIK66_18210</name>
</gene>
<keyword evidence="3" id="KW-1185">Reference proteome</keyword>
<sequence length="90" mass="9692">MLLKVLTLGGIALLLVLRLLRGRFGATLLGVSVRALNIVYLLALVVTGIVAGLLEQWVLLGVVAVLLAISGIEEIRRRRSQQTAPPRAVR</sequence>
<keyword evidence="1" id="KW-0812">Transmembrane</keyword>
<keyword evidence="1" id="KW-0472">Membrane</keyword>
<dbReference type="Proteomes" id="UP000218598">
    <property type="component" value="Unassembled WGS sequence"/>
</dbReference>
<proteinExistence type="predicted"/>
<accession>A0A2A3YEF6</accession>
<evidence type="ECO:0000256" key="1">
    <source>
        <dbReference type="SAM" id="Phobius"/>
    </source>
</evidence>
<reference evidence="2 3" key="1">
    <citation type="journal article" date="2017" name="Elife">
        <title>Extensive horizontal gene transfer in cheese-associated bacteria.</title>
        <authorList>
            <person name="Bonham K.S."/>
            <person name="Wolfe B.E."/>
            <person name="Dutton R.J."/>
        </authorList>
    </citation>
    <scope>NUCLEOTIDE SEQUENCE [LARGE SCALE GENOMIC DNA]</scope>
    <source>
        <strain evidence="2 3">341_9</strain>
    </source>
</reference>
<dbReference type="GeneID" id="95327458"/>
<comment type="caution">
    <text evidence="2">The sequence shown here is derived from an EMBL/GenBank/DDBJ whole genome shotgun (WGS) entry which is preliminary data.</text>
</comment>
<dbReference type="AlphaFoldDB" id="A0A2A3YEF6"/>
<keyword evidence="1" id="KW-1133">Transmembrane helix</keyword>
<feature type="transmembrane region" description="Helical" evidence="1">
    <location>
        <begin position="38"/>
        <end position="69"/>
    </location>
</feature>
<dbReference type="RefSeq" id="WP_096164927.1">
    <property type="nucleotide sequence ID" value="NZ_BAAAIQ010000024.1"/>
</dbReference>
<evidence type="ECO:0000313" key="2">
    <source>
        <dbReference type="EMBL" id="PCC37674.1"/>
    </source>
</evidence>